<evidence type="ECO:0000313" key="2">
    <source>
        <dbReference type="EnsemblMetazoa" id="tetur28g01780.1"/>
    </source>
</evidence>
<sequence>MDPYDSGKCVLVSGESLSQIQCDSSQNYQSIISSQSSSSSSYACNHQDELLAIALNLKAGIDHLRTNLDMLKSEATADKFLVLIDQFSNHIEHVSVAMGKEIKRIVHLNATFNRSSSFAIPQVITKGAKKLKLSPLVDSILDPTDSLETSKLSSNNPVDEEADEDENEDDDTEIFP</sequence>
<proteinExistence type="predicted"/>
<dbReference type="EnsemblMetazoa" id="tetur28g01780.1">
    <property type="protein sequence ID" value="tetur28g01780.1"/>
    <property type="gene ID" value="tetur28g01780"/>
</dbReference>
<reference evidence="2" key="2">
    <citation type="submission" date="2015-06" db="UniProtKB">
        <authorList>
            <consortium name="EnsemblMetazoa"/>
        </authorList>
    </citation>
    <scope>IDENTIFICATION</scope>
</reference>
<feature type="region of interest" description="Disordered" evidence="1">
    <location>
        <begin position="142"/>
        <end position="176"/>
    </location>
</feature>
<protein>
    <submittedName>
        <fullName evidence="2">Uncharacterized protein</fullName>
    </submittedName>
</protein>
<feature type="compositionally biased region" description="Polar residues" evidence="1">
    <location>
        <begin position="146"/>
        <end position="157"/>
    </location>
</feature>
<dbReference type="EMBL" id="CAEY01000741">
    <property type="status" value="NOT_ANNOTATED_CDS"/>
    <property type="molecule type" value="Genomic_DNA"/>
</dbReference>
<evidence type="ECO:0000313" key="3">
    <source>
        <dbReference type="Proteomes" id="UP000015104"/>
    </source>
</evidence>
<dbReference type="HOGENOM" id="CLU_1527148_0_0_1"/>
<name>T1KZJ0_TETUR</name>
<dbReference type="AlphaFoldDB" id="T1KZJ0"/>
<feature type="compositionally biased region" description="Acidic residues" evidence="1">
    <location>
        <begin position="158"/>
        <end position="176"/>
    </location>
</feature>
<dbReference type="Proteomes" id="UP000015104">
    <property type="component" value="Unassembled WGS sequence"/>
</dbReference>
<reference evidence="3" key="1">
    <citation type="submission" date="2011-08" db="EMBL/GenBank/DDBJ databases">
        <authorList>
            <person name="Rombauts S."/>
        </authorList>
    </citation>
    <scope>NUCLEOTIDE SEQUENCE</scope>
    <source>
        <strain evidence="3">London</strain>
    </source>
</reference>
<evidence type="ECO:0000256" key="1">
    <source>
        <dbReference type="SAM" id="MobiDB-lite"/>
    </source>
</evidence>
<organism evidence="2 3">
    <name type="scientific">Tetranychus urticae</name>
    <name type="common">Two-spotted spider mite</name>
    <dbReference type="NCBI Taxonomy" id="32264"/>
    <lineage>
        <taxon>Eukaryota</taxon>
        <taxon>Metazoa</taxon>
        <taxon>Ecdysozoa</taxon>
        <taxon>Arthropoda</taxon>
        <taxon>Chelicerata</taxon>
        <taxon>Arachnida</taxon>
        <taxon>Acari</taxon>
        <taxon>Acariformes</taxon>
        <taxon>Trombidiformes</taxon>
        <taxon>Prostigmata</taxon>
        <taxon>Eleutherengona</taxon>
        <taxon>Raphignathae</taxon>
        <taxon>Tetranychoidea</taxon>
        <taxon>Tetranychidae</taxon>
        <taxon>Tetranychus</taxon>
    </lineage>
</organism>
<accession>T1KZJ0</accession>
<keyword evidence="3" id="KW-1185">Reference proteome</keyword>